<evidence type="ECO:0000256" key="1">
    <source>
        <dbReference type="SAM" id="MobiDB-lite"/>
    </source>
</evidence>
<accession>A0ABW4PW72</accession>
<comment type="caution">
    <text evidence="2">The sequence shown here is derived from an EMBL/GenBank/DDBJ whole genome shotgun (WGS) entry which is preliminary data.</text>
</comment>
<dbReference type="InterPro" id="IPR003615">
    <property type="entry name" value="HNH_nuc"/>
</dbReference>
<dbReference type="RefSeq" id="WP_343903484.1">
    <property type="nucleotide sequence ID" value="NZ_BAAAIS010000002.1"/>
</dbReference>
<keyword evidence="3" id="KW-1185">Reference proteome</keyword>
<feature type="compositionally biased region" description="Low complexity" evidence="1">
    <location>
        <begin position="467"/>
        <end position="486"/>
    </location>
</feature>
<keyword evidence="2" id="KW-0540">Nuclease</keyword>
<evidence type="ECO:0000313" key="3">
    <source>
        <dbReference type="Proteomes" id="UP001597280"/>
    </source>
</evidence>
<keyword evidence="2" id="KW-0378">Hydrolase</keyword>
<protein>
    <submittedName>
        <fullName evidence="2">HNH endonuclease signature motif containing protein</fullName>
    </submittedName>
</protein>
<proteinExistence type="predicted"/>
<dbReference type="GO" id="GO:0004519">
    <property type="term" value="F:endonuclease activity"/>
    <property type="evidence" value="ECO:0007669"/>
    <property type="project" value="UniProtKB-KW"/>
</dbReference>
<organism evidence="2 3">
    <name type="scientific">Brachybacterium rhamnosum</name>
    <dbReference type="NCBI Taxonomy" id="173361"/>
    <lineage>
        <taxon>Bacteria</taxon>
        <taxon>Bacillati</taxon>
        <taxon>Actinomycetota</taxon>
        <taxon>Actinomycetes</taxon>
        <taxon>Micrococcales</taxon>
        <taxon>Dermabacteraceae</taxon>
        <taxon>Brachybacterium</taxon>
    </lineage>
</organism>
<feature type="region of interest" description="Disordered" evidence="1">
    <location>
        <begin position="460"/>
        <end position="496"/>
    </location>
</feature>
<dbReference type="CDD" id="cd00085">
    <property type="entry name" value="HNHc"/>
    <property type="match status" value="1"/>
</dbReference>
<gene>
    <name evidence="2" type="ORF">ACFSDA_03030</name>
</gene>
<dbReference type="Proteomes" id="UP001597280">
    <property type="component" value="Unassembled WGS sequence"/>
</dbReference>
<evidence type="ECO:0000313" key="2">
    <source>
        <dbReference type="EMBL" id="MFD1834040.1"/>
    </source>
</evidence>
<sequence>MRGRSEVTEENVAIRADLSEDAVRAEALRRIHRRRRGAAAMLYVEEMKDVALLWDEKAGDEGDYLALAAGVALRARLGQATYQLRRAHMGVTDLPLSLEKVATGDLPTRWFDDLLRAVERLSSAQRHRVDAEVAGWELATLSPDRFRTLVRLLVTWVDEVAALGATAEETRDVSLDHSHVDDGTATLTVTGPAPEILDLAKRLDAAAHAVQDQQRRALARIAAGETGVEIPWDLHGQAARTGKRLPLGAIRYLLLTRGEIDTQGVPVPAAGVRLNLVVPVLSLLGRSDAPATLEGTIPIPAGMARELAARAPSFQRVLTDPITGEFLPVASTTYRPTAAMREHVLLIDPVCAVPGCERHIAENGEVDHIEEFDHLRPENGGPTSPHNLHGLCWSHHDAKTERYIDPERSGGGKRTRWNIGGLTATEVTTNRDLVTQSLAESYSRYWDDYVQRRRAAEERARARAEAEAAAAAAGTGADPGTDAPPGDGDPDHAPPF</sequence>
<dbReference type="EMBL" id="JBHUFL010000002">
    <property type="protein sequence ID" value="MFD1834040.1"/>
    <property type="molecule type" value="Genomic_DNA"/>
</dbReference>
<reference evidence="3" key="1">
    <citation type="journal article" date="2019" name="Int. J. Syst. Evol. Microbiol.">
        <title>The Global Catalogue of Microorganisms (GCM) 10K type strain sequencing project: providing services to taxonomists for standard genome sequencing and annotation.</title>
        <authorList>
            <consortium name="The Broad Institute Genomics Platform"/>
            <consortium name="The Broad Institute Genome Sequencing Center for Infectious Disease"/>
            <person name="Wu L."/>
            <person name="Ma J."/>
        </authorList>
    </citation>
    <scope>NUCLEOTIDE SEQUENCE [LARGE SCALE GENOMIC DNA]</scope>
    <source>
        <strain evidence="3">JCM 11650</strain>
    </source>
</reference>
<keyword evidence="2" id="KW-0255">Endonuclease</keyword>
<name>A0ABW4PW72_9MICO</name>